<evidence type="ECO:0000313" key="3">
    <source>
        <dbReference type="Proteomes" id="UP000042527"/>
    </source>
</evidence>
<accession>A0A0B7GUM9</accession>
<evidence type="ECO:0000313" key="2">
    <source>
        <dbReference type="EMBL" id="CEM61247.1"/>
    </source>
</evidence>
<dbReference type="AlphaFoldDB" id="A0A0B7GUM9"/>
<protein>
    <submittedName>
        <fullName evidence="2">Uncharacterized protein</fullName>
    </submittedName>
</protein>
<feature type="region of interest" description="Disordered" evidence="1">
    <location>
        <begin position="40"/>
        <end position="91"/>
    </location>
</feature>
<evidence type="ECO:0000256" key="1">
    <source>
        <dbReference type="SAM" id="MobiDB-lite"/>
    </source>
</evidence>
<keyword evidence="3" id="KW-1185">Reference proteome</keyword>
<dbReference type="EMBL" id="CDNC01000008">
    <property type="protein sequence ID" value="CEM61247.1"/>
    <property type="molecule type" value="Genomic_DNA"/>
</dbReference>
<name>A0A0B7GUM9_TREPH</name>
<feature type="compositionally biased region" description="Basic and acidic residues" evidence="1">
    <location>
        <begin position="69"/>
        <end position="86"/>
    </location>
</feature>
<proteinExistence type="predicted"/>
<gene>
    <name evidence="2" type="ORF">TPHV1_160048</name>
</gene>
<sequence>MEVSYKNVIVVVYFVRHKLYWSCKIQKTFLGETMAKKNDTKVQSKTKAEKTSAKKDTVKKTAPKKAAAKKTESEKKPAVKKNETKKSTVRKQTAAEKKLVKELTELLSEMDEVGLRFLIEQARVHLYNMEVISIQTELTAAEQKLSRQKLEAAEKTGGSPFRIEAGKDRQVYHIISGGKYKVFNDDEILDMVRIVHAEEDASEIRRNLYHWFFRERGDVLAEFGLADLHDSRWNILINTLQTSFKLKN</sequence>
<dbReference type="Proteomes" id="UP000042527">
    <property type="component" value="Unassembled WGS sequence"/>
</dbReference>
<feature type="compositionally biased region" description="Basic and acidic residues" evidence="1">
    <location>
        <begin position="40"/>
        <end position="59"/>
    </location>
</feature>
<organism evidence="2 3">
    <name type="scientific">Treponema phagedenis</name>
    <dbReference type="NCBI Taxonomy" id="162"/>
    <lineage>
        <taxon>Bacteria</taxon>
        <taxon>Pseudomonadati</taxon>
        <taxon>Spirochaetota</taxon>
        <taxon>Spirochaetia</taxon>
        <taxon>Spirochaetales</taxon>
        <taxon>Treponemataceae</taxon>
        <taxon>Treponema</taxon>
    </lineage>
</organism>
<reference evidence="3" key="1">
    <citation type="submission" date="2015-01" db="EMBL/GenBank/DDBJ databases">
        <authorList>
            <person name="Manzoor Shahid"/>
            <person name="Zubair Saima"/>
        </authorList>
    </citation>
    <scope>NUCLEOTIDE SEQUENCE [LARGE SCALE GENOMIC DNA]</scope>
    <source>
        <strain evidence="3">V1</strain>
    </source>
</reference>